<proteinExistence type="predicted"/>
<name>A0ACC2VQ81_9TREE</name>
<sequence>MVKLPLFELRLKTNHKNLILVKGNENEVENVPFQGSVKFLIPNDMHVKRVKLKLVGDYNVDYMQKVPGEIVPDAIIDHLCVLKAKWANLLTDSAGVMEYGDYGDRFIRMLKLEKKGKTSTPDGSRPAVLKSKSQSSVVRNQVSSLVKLPKSGVDGTPFAGQKTSFHHLFLLPKGNYNLPFSIILPANVAETVEGLRIGRIRYRLECTIERGIFDKPITLAKHVRIVRTLHPQSLNLTDLVDINNSWPGKVEYRVEMPRRGLAVGSSVPIRLVILPLAKGLKLKSLNGCIVQHSHVEHLWGRSPEYEEIIGKQDLKINPGHAEEDYWDIRTQFHLPESLSKLTQSCEPKSGAILVKHRVRISIQLLNPGGHVSELRANLPVYIYISPNSGTVTGTHLNVEPVHSNFVEDGEDTLFKHNTREQEDNNDMDREDSAPPLYQSHVFDRVYSTTTSPVGLAPTSPMPIIQLSPSQEPDSYFSITTSGSPQLVRSPSAGTPLPDVPPIYEDACDEDDGEGIELAPTYSDGLGTRSMIMRAYLAEAEGKRFKLKLGKNKHELKKEKKDDKKIKTKGN</sequence>
<dbReference type="Proteomes" id="UP001241377">
    <property type="component" value="Unassembled WGS sequence"/>
</dbReference>
<reference evidence="1" key="1">
    <citation type="submission" date="2023-04" db="EMBL/GenBank/DDBJ databases">
        <title>Draft Genome sequencing of Naganishia species isolated from polar environments using Oxford Nanopore Technology.</title>
        <authorList>
            <person name="Leo P."/>
            <person name="Venkateswaran K."/>
        </authorList>
    </citation>
    <scope>NUCLEOTIDE SEQUENCE</scope>
    <source>
        <strain evidence="1">MNA-CCFEE 5261</strain>
    </source>
</reference>
<dbReference type="EMBL" id="JASBWR010000061">
    <property type="protein sequence ID" value="KAJ9100796.1"/>
    <property type="molecule type" value="Genomic_DNA"/>
</dbReference>
<evidence type="ECO:0000313" key="1">
    <source>
        <dbReference type="EMBL" id="KAJ9100796.1"/>
    </source>
</evidence>
<gene>
    <name evidence="1" type="ORF">QFC19_005399</name>
</gene>
<protein>
    <submittedName>
        <fullName evidence="1">Uncharacterized protein</fullName>
    </submittedName>
</protein>
<comment type="caution">
    <text evidence="1">The sequence shown here is derived from an EMBL/GenBank/DDBJ whole genome shotgun (WGS) entry which is preliminary data.</text>
</comment>
<organism evidence="1 2">
    <name type="scientific">Naganishia cerealis</name>
    <dbReference type="NCBI Taxonomy" id="610337"/>
    <lineage>
        <taxon>Eukaryota</taxon>
        <taxon>Fungi</taxon>
        <taxon>Dikarya</taxon>
        <taxon>Basidiomycota</taxon>
        <taxon>Agaricomycotina</taxon>
        <taxon>Tremellomycetes</taxon>
        <taxon>Filobasidiales</taxon>
        <taxon>Filobasidiaceae</taxon>
        <taxon>Naganishia</taxon>
    </lineage>
</organism>
<evidence type="ECO:0000313" key="2">
    <source>
        <dbReference type="Proteomes" id="UP001241377"/>
    </source>
</evidence>
<accession>A0ACC2VQ81</accession>
<keyword evidence="2" id="KW-1185">Reference proteome</keyword>